<dbReference type="KEGG" id="nneo:PQG83_08320"/>
<sequence>MSDGLRSVSFGIDWRYLLNGCVATSVLLASLRIRSSHGAHVNLTRVDPTSLDWMETVESIDQSL</sequence>
<gene>
    <name evidence="1" type="ORF">PQG83_08320</name>
</gene>
<proteinExistence type="predicted"/>
<protein>
    <submittedName>
        <fullName evidence="1">Uncharacterized protein</fullName>
    </submittedName>
</protein>
<evidence type="ECO:0000313" key="1">
    <source>
        <dbReference type="EMBL" id="WNM63745.1"/>
    </source>
</evidence>
<dbReference type="AlphaFoldDB" id="A0AA96GNN4"/>
<keyword evidence="2" id="KW-1185">Reference proteome</keyword>
<name>A0AA96GNN4_9BACT</name>
<reference evidence="1 2" key="1">
    <citation type="submission" date="2023-01" db="EMBL/GenBank/DDBJ databases">
        <title>Cultivation and genomic characterization of new, ubiquitous marine nitrite-oxidizing bacteria from the Nitrospirales.</title>
        <authorList>
            <person name="Mueller A.J."/>
            <person name="Daebeler A."/>
            <person name="Herbold C.W."/>
            <person name="Kirkegaard R.H."/>
            <person name="Daims H."/>
        </authorList>
    </citation>
    <scope>NUCLEOTIDE SEQUENCE [LARGE SCALE GENOMIC DNA]</scope>
    <source>
        <strain evidence="1 2">DK</strain>
    </source>
</reference>
<dbReference type="Proteomes" id="UP001302494">
    <property type="component" value="Chromosome"/>
</dbReference>
<organism evidence="1 2">
    <name type="scientific">Candidatus Nitrospira neomarina</name>
    <dbReference type="NCBI Taxonomy" id="3020899"/>
    <lineage>
        <taxon>Bacteria</taxon>
        <taxon>Pseudomonadati</taxon>
        <taxon>Nitrospirota</taxon>
        <taxon>Nitrospiria</taxon>
        <taxon>Nitrospirales</taxon>
        <taxon>Nitrospiraceae</taxon>
        <taxon>Nitrospira</taxon>
    </lineage>
</organism>
<dbReference type="RefSeq" id="WP_312748431.1">
    <property type="nucleotide sequence ID" value="NZ_CP116968.1"/>
</dbReference>
<dbReference type="EMBL" id="CP116968">
    <property type="protein sequence ID" value="WNM63745.1"/>
    <property type="molecule type" value="Genomic_DNA"/>
</dbReference>
<accession>A0AA96GNN4</accession>
<evidence type="ECO:0000313" key="2">
    <source>
        <dbReference type="Proteomes" id="UP001302494"/>
    </source>
</evidence>